<evidence type="ECO:0000259" key="11">
    <source>
        <dbReference type="Pfam" id="PF02463"/>
    </source>
</evidence>
<dbReference type="GO" id="GO:0006310">
    <property type="term" value="P:DNA recombination"/>
    <property type="evidence" value="ECO:0007669"/>
    <property type="project" value="InterPro"/>
</dbReference>
<keyword evidence="4" id="KW-0547">Nucleotide-binding</keyword>
<dbReference type="InterPro" id="IPR003395">
    <property type="entry name" value="RecF/RecN/SMC_N"/>
</dbReference>
<evidence type="ECO:0000313" key="13">
    <source>
        <dbReference type="Proteomes" id="UP000178086"/>
    </source>
</evidence>
<keyword evidence="10" id="KW-0175">Coiled coil</keyword>
<feature type="domain" description="RecF/RecN/SMC N-terminal" evidence="11">
    <location>
        <begin position="5"/>
        <end position="521"/>
    </location>
</feature>
<dbReference type="CDD" id="cd03241">
    <property type="entry name" value="ABC_RecN"/>
    <property type="match status" value="2"/>
</dbReference>
<gene>
    <name evidence="12" type="ORF">A2074_03085</name>
</gene>
<dbReference type="EMBL" id="MELI01000088">
    <property type="protein sequence ID" value="OFW32704.1"/>
    <property type="molecule type" value="Genomic_DNA"/>
</dbReference>
<sequence length="580" mass="64406">MLHELFIRDLALINKARVRFGGGLNVLTGETGAGKTVVVGAVNLLLGGRADNSMIRRGCDRAEVQGLFSVPPAMKPDLEQDNFLVDDAELIIRRVISADGKNKCYINDSIVTVKTLAEIGRRLLDLHGQHEHQSLFKPSTHIDFLDKYGGVELLRLRDIFREDLKRLRERQRELAAIQSAERELLAKKDLLQFQISEIDQAAPVVDEDEALMREREILRNAQKLYEVAASSVNAISDSGDFTPAVDLIAHAAENLRTVANIDAALDEIAERLNSLTIELEDCAASLKDYASSLDFPPGRLREVEDRLSLLALFKKKYGSSIEEVLEYRDSAVRELLLCDTSGERMARLEGEIVELERRLADVAMNLSRMRKEAAEKFAVEVGQELADLNMVNADFKVLLISEEDIDGLPLENGRFKVYAHGIDRVEFLISANKGEPPRPLAKIASGGEVSRIMLALKIVLADADETPTLIFDEIDVGIGGKTAMAVGKKMSLLSRQHQVMAVTHLSQIASFADSHFSIEKKELDDKSITEIDELFDEGRIREIARLLSGKVDSDLSLKHAEELLFEAEGKKASEARGRTN</sequence>
<dbReference type="FunFam" id="3.40.50.300:FF:000319">
    <property type="entry name" value="DNA repair protein RecN"/>
    <property type="match status" value="1"/>
</dbReference>
<feature type="coiled-coil region" evidence="10">
    <location>
        <begin position="258"/>
        <end position="285"/>
    </location>
</feature>
<dbReference type="PANTHER" id="PTHR11059">
    <property type="entry name" value="DNA REPAIR PROTEIN RECN"/>
    <property type="match status" value="1"/>
</dbReference>
<comment type="caution">
    <text evidence="12">The sequence shown here is derived from an EMBL/GenBank/DDBJ whole genome shotgun (WGS) entry which is preliminary data.</text>
</comment>
<dbReference type="NCBIfam" id="TIGR00634">
    <property type="entry name" value="recN"/>
    <property type="match status" value="1"/>
</dbReference>
<name>A0A1F2UI36_9ACTN</name>
<evidence type="ECO:0000256" key="4">
    <source>
        <dbReference type="ARBA" id="ARBA00022741"/>
    </source>
</evidence>
<proteinExistence type="inferred from homology"/>
<dbReference type="InterPro" id="IPR004604">
    <property type="entry name" value="DNA_recomb/repair_RecN"/>
</dbReference>
<dbReference type="GO" id="GO:0005524">
    <property type="term" value="F:ATP binding"/>
    <property type="evidence" value="ECO:0007669"/>
    <property type="project" value="UniProtKB-KW"/>
</dbReference>
<dbReference type="FunFam" id="3.40.50.300:FF:000356">
    <property type="entry name" value="DNA repair protein RecN"/>
    <property type="match status" value="1"/>
</dbReference>
<dbReference type="GO" id="GO:0043590">
    <property type="term" value="C:bacterial nucleoid"/>
    <property type="evidence" value="ECO:0007669"/>
    <property type="project" value="TreeGrafter"/>
</dbReference>
<keyword evidence="7 9" id="KW-0234">DNA repair</keyword>
<evidence type="ECO:0000256" key="7">
    <source>
        <dbReference type="ARBA" id="ARBA00023204"/>
    </source>
</evidence>
<evidence type="ECO:0000256" key="1">
    <source>
        <dbReference type="ARBA" id="ARBA00003618"/>
    </source>
</evidence>
<dbReference type="PIRSF" id="PIRSF003128">
    <property type="entry name" value="RecN"/>
    <property type="match status" value="1"/>
</dbReference>
<evidence type="ECO:0000256" key="5">
    <source>
        <dbReference type="ARBA" id="ARBA00022763"/>
    </source>
</evidence>
<accession>A0A1F2UI36</accession>
<evidence type="ECO:0000256" key="8">
    <source>
        <dbReference type="ARBA" id="ARBA00033408"/>
    </source>
</evidence>
<comment type="function">
    <text evidence="1 9">May be involved in recombinational repair of damaged DNA.</text>
</comment>
<organism evidence="12 13">
    <name type="scientific">Candidatus Aquicultor primus</name>
    <dbReference type="NCBI Taxonomy" id="1797195"/>
    <lineage>
        <taxon>Bacteria</taxon>
        <taxon>Bacillati</taxon>
        <taxon>Actinomycetota</taxon>
        <taxon>Candidatus Aquicultoria</taxon>
        <taxon>Candidatus Aquicultorales</taxon>
        <taxon>Candidatus Aquicultoraceae</taxon>
        <taxon>Candidatus Aquicultor</taxon>
    </lineage>
</organism>
<keyword evidence="6" id="KW-0067">ATP-binding</keyword>
<reference evidence="12 13" key="1">
    <citation type="journal article" date="2016" name="Nat. Commun.">
        <title>Thousands of microbial genomes shed light on interconnected biogeochemical processes in an aquifer system.</title>
        <authorList>
            <person name="Anantharaman K."/>
            <person name="Brown C.T."/>
            <person name="Hug L.A."/>
            <person name="Sharon I."/>
            <person name="Castelle C.J."/>
            <person name="Probst A.J."/>
            <person name="Thomas B.C."/>
            <person name="Singh A."/>
            <person name="Wilkins M.J."/>
            <person name="Karaoz U."/>
            <person name="Brodie E.L."/>
            <person name="Williams K.H."/>
            <person name="Hubbard S.S."/>
            <person name="Banfield J.F."/>
        </authorList>
    </citation>
    <scope>NUCLEOTIDE SEQUENCE [LARGE SCALE GENOMIC DNA]</scope>
</reference>
<dbReference type="InterPro" id="IPR027417">
    <property type="entry name" value="P-loop_NTPase"/>
</dbReference>
<protein>
    <recommendedName>
        <fullName evidence="3 9">DNA repair protein RecN</fullName>
    </recommendedName>
    <alternativeName>
        <fullName evidence="8 9">Recombination protein N</fullName>
    </alternativeName>
</protein>
<feature type="coiled-coil region" evidence="10">
    <location>
        <begin position="338"/>
        <end position="372"/>
    </location>
</feature>
<dbReference type="PANTHER" id="PTHR11059:SF0">
    <property type="entry name" value="DNA REPAIR PROTEIN RECN"/>
    <property type="match status" value="1"/>
</dbReference>
<evidence type="ECO:0000256" key="6">
    <source>
        <dbReference type="ARBA" id="ARBA00022840"/>
    </source>
</evidence>
<keyword evidence="5 9" id="KW-0227">DNA damage</keyword>
<comment type="similarity">
    <text evidence="2 9">Belongs to the RecN family.</text>
</comment>
<dbReference type="GO" id="GO:0006281">
    <property type="term" value="P:DNA repair"/>
    <property type="evidence" value="ECO:0007669"/>
    <property type="project" value="UniProtKB-KW"/>
</dbReference>
<dbReference type="SUPFAM" id="SSF52540">
    <property type="entry name" value="P-loop containing nucleoside triphosphate hydrolases"/>
    <property type="match status" value="2"/>
</dbReference>
<evidence type="ECO:0000313" key="12">
    <source>
        <dbReference type="EMBL" id="OFW32704.1"/>
    </source>
</evidence>
<dbReference type="Pfam" id="PF02463">
    <property type="entry name" value="SMC_N"/>
    <property type="match status" value="1"/>
</dbReference>
<dbReference type="GO" id="GO:0009432">
    <property type="term" value="P:SOS response"/>
    <property type="evidence" value="ECO:0007669"/>
    <property type="project" value="TreeGrafter"/>
</dbReference>
<dbReference type="Gene3D" id="3.40.50.300">
    <property type="entry name" value="P-loop containing nucleotide triphosphate hydrolases"/>
    <property type="match status" value="2"/>
</dbReference>
<evidence type="ECO:0000256" key="3">
    <source>
        <dbReference type="ARBA" id="ARBA00021315"/>
    </source>
</evidence>
<evidence type="ECO:0000256" key="9">
    <source>
        <dbReference type="PIRNR" id="PIRNR003128"/>
    </source>
</evidence>
<dbReference type="Proteomes" id="UP000178086">
    <property type="component" value="Unassembled WGS sequence"/>
</dbReference>
<evidence type="ECO:0000256" key="10">
    <source>
        <dbReference type="SAM" id="Coils"/>
    </source>
</evidence>
<dbReference type="AlphaFoldDB" id="A0A1F2UI36"/>
<evidence type="ECO:0000256" key="2">
    <source>
        <dbReference type="ARBA" id="ARBA00009441"/>
    </source>
</evidence>